<proteinExistence type="predicted"/>
<keyword evidence="2" id="KW-1185">Reference proteome</keyword>
<dbReference type="EMBL" id="CCYA01000254">
    <property type="protein sequence ID" value="CEH17004.1"/>
    <property type="molecule type" value="Genomic_DNA"/>
</dbReference>
<organism evidence="1 2">
    <name type="scientific">Ceraceosorus bombacis</name>
    <dbReference type="NCBI Taxonomy" id="401625"/>
    <lineage>
        <taxon>Eukaryota</taxon>
        <taxon>Fungi</taxon>
        <taxon>Dikarya</taxon>
        <taxon>Basidiomycota</taxon>
        <taxon>Ustilaginomycotina</taxon>
        <taxon>Exobasidiomycetes</taxon>
        <taxon>Ceraceosorales</taxon>
        <taxon>Ceraceosoraceae</taxon>
        <taxon>Ceraceosorus</taxon>
    </lineage>
</organism>
<reference evidence="1 2" key="1">
    <citation type="submission" date="2014-09" db="EMBL/GenBank/DDBJ databases">
        <authorList>
            <person name="Magalhaes I.L.F."/>
            <person name="Oliveira U."/>
            <person name="Santos F.R."/>
            <person name="Vidigal T.H.D.A."/>
            <person name="Brescovit A.D."/>
            <person name="Santos A.J."/>
        </authorList>
    </citation>
    <scope>NUCLEOTIDE SEQUENCE [LARGE SCALE GENOMIC DNA]</scope>
</reference>
<accession>A0A0P1BMZ9</accession>
<sequence>MQEMRIPFIAIFKEWATVPSNSYRVQVCPWKSMWTGWAESTTRRAATSDKN</sequence>
<protein>
    <submittedName>
        <fullName evidence="1">Uncharacterized protein</fullName>
    </submittedName>
</protein>
<dbReference type="Proteomes" id="UP000054845">
    <property type="component" value="Unassembled WGS sequence"/>
</dbReference>
<name>A0A0P1BMZ9_9BASI</name>
<evidence type="ECO:0000313" key="2">
    <source>
        <dbReference type="Proteomes" id="UP000054845"/>
    </source>
</evidence>
<evidence type="ECO:0000313" key="1">
    <source>
        <dbReference type="EMBL" id="CEH17004.1"/>
    </source>
</evidence>
<dbReference type="AlphaFoldDB" id="A0A0P1BMZ9"/>